<evidence type="ECO:0000256" key="14">
    <source>
        <dbReference type="ARBA" id="ARBA00023254"/>
    </source>
</evidence>
<organism evidence="23 24">
    <name type="scientific">Nadsonia fulvescens var. elongata DSM 6958</name>
    <dbReference type="NCBI Taxonomy" id="857566"/>
    <lineage>
        <taxon>Eukaryota</taxon>
        <taxon>Fungi</taxon>
        <taxon>Dikarya</taxon>
        <taxon>Ascomycota</taxon>
        <taxon>Saccharomycotina</taxon>
        <taxon>Dipodascomycetes</taxon>
        <taxon>Dipodascales</taxon>
        <taxon>Dipodascales incertae sedis</taxon>
        <taxon>Nadsonia</taxon>
    </lineage>
</organism>
<dbReference type="SMART" id="SM00146">
    <property type="entry name" value="PI3Kc"/>
    <property type="match status" value="1"/>
</dbReference>
<comment type="similarity">
    <text evidence="2">Belongs to the PI3/PI4-kinase family. ATM subfamily.</text>
</comment>
<evidence type="ECO:0000256" key="17">
    <source>
        <dbReference type="ARBA" id="ARBA00033001"/>
    </source>
</evidence>
<feature type="domain" description="PI3K/PI4K catalytic" evidence="20">
    <location>
        <begin position="1480"/>
        <end position="1790"/>
    </location>
</feature>
<comment type="subcellular location">
    <subcellularLocation>
        <location evidence="1">Nucleus</location>
    </subcellularLocation>
</comment>
<dbReference type="Pfam" id="PF23593">
    <property type="entry name" value="HEAT_ATR"/>
    <property type="match status" value="1"/>
</dbReference>
<keyword evidence="6" id="KW-0808">Transferase</keyword>
<reference evidence="23 24" key="1">
    <citation type="journal article" date="2016" name="Proc. Natl. Acad. Sci. U.S.A.">
        <title>Comparative genomics of biotechnologically important yeasts.</title>
        <authorList>
            <person name="Riley R."/>
            <person name="Haridas S."/>
            <person name="Wolfe K.H."/>
            <person name="Lopes M.R."/>
            <person name="Hittinger C.T."/>
            <person name="Goeker M."/>
            <person name="Salamov A.A."/>
            <person name="Wisecaver J.H."/>
            <person name="Long T.M."/>
            <person name="Calvey C.H."/>
            <person name="Aerts A.L."/>
            <person name="Barry K.W."/>
            <person name="Choi C."/>
            <person name="Clum A."/>
            <person name="Coughlan A.Y."/>
            <person name="Deshpande S."/>
            <person name="Douglass A.P."/>
            <person name="Hanson S.J."/>
            <person name="Klenk H.-P."/>
            <person name="LaButti K.M."/>
            <person name="Lapidus A."/>
            <person name="Lindquist E.A."/>
            <person name="Lipzen A.M."/>
            <person name="Meier-Kolthoff J.P."/>
            <person name="Ohm R.A."/>
            <person name="Otillar R.P."/>
            <person name="Pangilinan J.L."/>
            <person name="Peng Y."/>
            <person name="Rokas A."/>
            <person name="Rosa C.A."/>
            <person name="Scheuner C."/>
            <person name="Sibirny A.A."/>
            <person name="Slot J.C."/>
            <person name="Stielow J.B."/>
            <person name="Sun H."/>
            <person name="Kurtzman C.P."/>
            <person name="Blackwell M."/>
            <person name="Grigoriev I.V."/>
            <person name="Jeffries T.W."/>
        </authorList>
    </citation>
    <scope>NUCLEOTIDE SEQUENCE [LARGE SCALE GENOMIC DNA]</scope>
    <source>
        <strain evidence="23 24">DSM 6958</strain>
    </source>
</reference>
<evidence type="ECO:0000256" key="11">
    <source>
        <dbReference type="ARBA" id="ARBA00022853"/>
    </source>
</evidence>
<comment type="catalytic activity">
    <reaction evidence="19">
        <text>L-seryl-[protein] + ATP = O-phospho-L-seryl-[protein] + ADP + H(+)</text>
        <dbReference type="Rhea" id="RHEA:17989"/>
        <dbReference type="Rhea" id="RHEA-COMP:9863"/>
        <dbReference type="Rhea" id="RHEA-COMP:11604"/>
        <dbReference type="ChEBI" id="CHEBI:15378"/>
        <dbReference type="ChEBI" id="CHEBI:29999"/>
        <dbReference type="ChEBI" id="CHEBI:30616"/>
        <dbReference type="ChEBI" id="CHEBI:83421"/>
        <dbReference type="ChEBI" id="CHEBI:456216"/>
        <dbReference type="EC" id="2.7.11.1"/>
    </reaction>
</comment>
<dbReference type="InterPro" id="IPR014009">
    <property type="entry name" value="PIK_FAT"/>
</dbReference>
<dbReference type="Pfam" id="PF02259">
    <property type="entry name" value="FAT"/>
    <property type="match status" value="1"/>
</dbReference>
<dbReference type="InterPro" id="IPR012993">
    <property type="entry name" value="UME"/>
</dbReference>
<dbReference type="InterPro" id="IPR003152">
    <property type="entry name" value="FATC_dom"/>
</dbReference>
<dbReference type="GO" id="GO:0006281">
    <property type="term" value="P:DNA repair"/>
    <property type="evidence" value="ECO:0007669"/>
    <property type="project" value="UniProtKB-KW"/>
</dbReference>
<evidence type="ECO:0000259" key="22">
    <source>
        <dbReference type="PROSITE" id="PS51190"/>
    </source>
</evidence>
<dbReference type="GO" id="GO:0000723">
    <property type="term" value="P:telomere maintenance"/>
    <property type="evidence" value="ECO:0007669"/>
    <property type="project" value="TreeGrafter"/>
</dbReference>
<dbReference type="InterPro" id="IPR050517">
    <property type="entry name" value="DDR_Repair_Kinase"/>
</dbReference>
<gene>
    <name evidence="23" type="ORF">NADFUDRAFT_4642</name>
</gene>
<keyword evidence="11" id="KW-0156">Chromatin regulator</keyword>
<evidence type="ECO:0000256" key="18">
    <source>
        <dbReference type="ARBA" id="ARBA00047899"/>
    </source>
</evidence>
<keyword evidence="9" id="KW-0418">Kinase</keyword>
<keyword evidence="5" id="KW-0723">Serine/threonine-protein kinase</keyword>
<evidence type="ECO:0000256" key="4">
    <source>
        <dbReference type="ARBA" id="ARBA00021345"/>
    </source>
</evidence>
<dbReference type="GO" id="GO:0005634">
    <property type="term" value="C:nucleus"/>
    <property type="evidence" value="ECO:0007669"/>
    <property type="project" value="UniProtKB-SubCell"/>
</dbReference>
<dbReference type="Pfam" id="PF25385">
    <property type="entry name" value="HEAT_MEC1_N"/>
    <property type="match status" value="1"/>
</dbReference>
<keyword evidence="12" id="KW-0234">DNA repair</keyword>
<evidence type="ECO:0000256" key="10">
    <source>
        <dbReference type="ARBA" id="ARBA00022840"/>
    </source>
</evidence>
<dbReference type="InterPro" id="IPR056802">
    <property type="entry name" value="ATR-like_M-HEAT"/>
</dbReference>
<dbReference type="OrthoDB" id="381190at2759"/>
<evidence type="ECO:0000256" key="1">
    <source>
        <dbReference type="ARBA" id="ARBA00004123"/>
    </source>
</evidence>
<keyword evidence="10" id="KW-0067">ATP-binding</keyword>
<dbReference type="InterPro" id="IPR018936">
    <property type="entry name" value="PI3/4_kinase_CS"/>
</dbReference>
<dbReference type="InterPro" id="IPR003151">
    <property type="entry name" value="PIK-rel_kinase_FAT"/>
</dbReference>
<keyword evidence="24" id="KW-1185">Reference proteome</keyword>
<dbReference type="InterPro" id="IPR057564">
    <property type="entry name" value="HEAT_ATR"/>
</dbReference>
<dbReference type="PANTHER" id="PTHR11139">
    <property type="entry name" value="ATAXIA TELANGIECTASIA MUTATED ATM -RELATED"/>
    <property type="match status" value="1"/>
</dbReference>
<feature type="domain" description="FATC" evidence="22">
    <location>
        <begin position="1791"/>
        <end position="1823"/>
    </location>
</feature>
<evidence type="ECO:0000256" key="15">
    <source>
        <dbReference type="ARBA" id="ARBA00029679"/>
    </source>
</evidence>
<dbReference type="SMART" id="SM00802">
    <property type="entry name" value="UME"/>
    <property type="match status" value="1"/>
</dbReference>
<evidence type="ECO:0000256" key="7">
    <source>
        <dbReference type="ARBA" id="ARBA00022741"/>
    </source>
</evidence>
<dbReference type="SUPFAM" id="SSF48371">
    <property type="entry name" value="ARM repeat"/>
    <property type="match status" value="1"/>
</dbReference>
<keyword evidence="14" id="KW-0469">Meiosis</keyword>
<dbReference type="Gene3D" id="1.10.1070.11">
    <property type="entry name" value="Phosphatidylinositol 3-/4-kinase, catalytic domain"/>
    <property type="match status" value="1"/>
</dbReference>
<dbReference type="InterPro" id="IPR036940">
    <property type="entry name" value="PI3/4_kinase_cat_sf"/>
</dbReference>
<name>A0A1E3PHR0_9ASCO</name>
<dbReference type="EMBL" id="KV454410">
    <property type="protein sequence ID" value="ODQ64945.1"/>
    <property type="molecule type" value="Genomic_DNA"/>
</dbReference>
<evidence type="ECO:0000256" key="8">
    <source>
        <dbReference type="ARBA" id="ARBA00022763"/>
    </source>
</evidence>
<protein>
    <recommendedName>
        <fullName evidence="4">Serine/threonine-protein kinase MEC1</fullName>
        <ecNumber evidence="3">2.7.11.1</ecNumber>
    </recommendedName>
    <alternativeName>
        <fullName evidence="17">ATR homolog</fullName>
    </alternativeName>
    <alternativeName>
        <fullName evidence="16">DNA-damage checkpoint kinase MEC1</fullName>
    </alternativeName>
    <alternativeName>
        <fullName evidence="15">Mitosis entry checkpoint protein 1</fullName>
    </alternativeName>
</protein>
<dbReference type="PANTHER" id="PTHR11139:SF125">
    <property type="entry name" value="SERINE_THREONINE-PROTEIN KINASE MEC1"/>
    <property type="match status" value="1"/>
</dbReference>
<feature type="non-terminal residue" evidence="23">
    <location>
        <position position="1"/>
    </location>
</feature>
<evidence type="ECO:0000259" key="21">
    <source>
        <dbReference type="PROSITE" id="PS51189"/>
    </source>
</evidence>
<evidence type="ECO:0000256" key="16">
    <source>
        <dbReference type="ARBA" id="ARBA00030459"/>
    </source>
</evidence>
<evidence type="ECO:0000256" key="3">
    <source>
        <dbReference type="ARBA" id="ARBA00012513"/>
    </source>
</evidence>
<sequence length="1823" mass="208351">STRIGGWLISCLQSTVRDLRILSAQTIPCFAMLNDEEGERNSDNVIAILSNLGARAESDLFLMETTVMAWVQLAKVSKDERLNVILMKLVDVLGSKNMFHSSIAFHELQMLAKSRDQTPWQLFSQFWMSVSVLVVKQISRSSFLLKRFSELINVSPADFLLRTQSYTVPYLVLSKRFSTIERISEVALRNSSKIYTENLPYILAVLLTQDSPDPGSFSMKCLSEAHSSFSRLDLKVVIGSCTIETAFEILKLYDPRDESLSIRIDRALELIPTPNEVGLDSETTTSFEIFLSGQILGIVKCISENIHDARGKVSLSEKYRCFRAIDKLVRLAGQTLSTALPQICACLQSSLEFPELLEISIETWNTMMQSVSTNDLSTMLELTISIVTQIWHELSEKSQHQVIDMFTRLCDSRSKYLARLYAHNFASLNTVTDLDEVNKRLLSIMKISEDRPVEILYFILQRTQNDNIYNIRRTLLDLKSFLITEQAYVQAALLDSNPAIISQAIQYLLRVAHKFNSSKTDIPVLCSECLGLIGAVDSGKIRISKSRNDLIIRSNFEDPSEGEKFIKELLENYLVKTFRSSTDPRTQDFLAFGMQEYLKFCGLNVASIQNPGSKENAFWEGFSGISKITLKPLLNSRYTINNKRATSNKASYPIFSPGKTYAEWLRKFALDLMCKVKGTIASRIFLICIDVVKERTFWSLFKFVFPFAALNVVITGTDEDRDNIRNELMLILNNDTDLYMAEQYHQGVFSLIDYFSKWIRTREDFNALKRREMARRDNRHLNTDEDFGVDQGVKYVESVLNAFPFDILANRSFESKSYSRAILYWEQYTRKMRSSSDIADEEMSSIYDKFLNMYSSIDDPDALEGISTKFPVLSLDQQILKYEHTQQWSFAQECYEVKLKQNDTDSISQTKLLSCLKEAGKYDDLLARLETRVSSSLENEIPDDCIKLGVEASWMLGNWAGLSKWIDRSDRANTVDGMASFEVCIGKALMGLKEGNSGKVKAEIQQARYMIAQDLSAYLITSVSLCSEYLLKLHALADIDCICGLLFETNGGDEVDHRTVSKRLDNRIKIIGTQHSSVKYLLALRRVTMELANFPFSKAEVALSWLQSAKNFRHQGQIESAFNATLNSLELGNHMAAVQQAKLLWHGGDRRRAISITDTLLKTHLSDELRNDPDYVRNRARVALIRVRWLEDSGQLDYRKILDQYQWASDIDKKWDKGYYHLAHYLIKLVESQKKLPKGLQTKETLDGGYIVNIVFSLLNSLSYGVKFLFQSLPKFVTIWLDFAEFVASQDNSNRSHVDLQNNLERINVLIRKMMHRIPAYIFYPGLSQLLSRIFVSEETTYTILKGLIVKITATYPEHALWFVLPLIAPRGRERHKLGQEILQMVRVSFSKLSGTPLSKKRDFITRAIDVVEKMRDLCQMDSQKKISISLRRDLRISFDFSDCPLELPAQSNMSILLPANDHAIKNHVPFRNSVSIANVDDTIDIMNSMQKPKRIILWGSDGKQYPILCKANDDVRKDSRLMEFNGMVNRLFRSDPEALKRGLTIKRYFVVPLSGDTGILEWVPNCKPLKDIIVKIQRNRGVSINWAKVMHCFKDPRHAESKIDFFRQFLKEYPPVLHHWLIEQFPEPQVWLESRNNYTRTCAVMSMVGYILGLGDRHGENILLMERDGSLLHVDFDCLFDKSVGLEVPERVPFRLTHNMVDAFGITAYEGAFRRSCEAVMAVLRLNEETLMTNLETFLHDPIVEWENKVAVPAETILLALHSPRPAASPEEAFQIIRYKICGIQSDGSSPLSVAGHVDHLIQLATSEVLLSQMYYGWLAFL</sequence>
<dbReference type="Pfam" id="PF02260">
    <property type="entry name" value="FATC"/>
    <property type="match status" value="1"/>
</dbReference>
<dbReference type="GO" id="GO:0000077">
    <property type="term" value="P:DNA damage checkpoint signaling"/>
    <property type="evidence" value="ECO:0007669"/>
    <property type="project" value="TreeGrafter"/>
</dbReference>
<dbReference type="PROSITE" id="PS51190">
    <property type="entry name" value="FATC"/>
    <property type="match status" value="1"/>
</dbReference>
<evidence type="ECO:0000256" key="6">
    <source>
        <dbReference type="ARBA" id="ARBA00022679"/>
    </source>
</evidence>
<dbReference type="GO" id="GO:0005524">
    <property type="term" value="F:ATP binding"/>
    <property type="evidence" value="ECO:0007669"/>
    <property type="project" value="UniProtKB-KW"/>
</dbReference>
<dbReference type="Pfam" id="PF25030">
    <property type="entry name" value="M-HEAT_ATR"/>
    <property type="match status" value="1"/>
</dbReference>
<dbReference type="Pfam" id="PF00454">
    <property type="entry name" value="PI3_PI4_kinase"/>
    <property type="match status" value="1"/>
</dbReference>
<dbReference type="GO" id="GO:0005694">
    <property type="term" value="C:chromosome"/>
    <property type="evidence" value="ECO:0007669"/>
    <property type="project" value="TreeGrafter"/>
</dbReference>
<evidence type="ECO:0000313" key="23">
    <source>
        <dbReference type="EMBL" id="ODQ64945.1"/>
    </source>
</evidence>
<evidence type="ECO:0000256" key="2">
    <source>
        <dbReference type="ARBA" id="ARBA00010769"/>
    </source>
</evidence>
<keyword evidence="8" id="KW-0227">DNA damage</keyword>
<dbReference type="PROSITE" id="PS51189">
    <property type="entry name" value="FAT"/>
    <property type="match status" value="1"/>
</dbReference>
<dbReference type="InterPro" id="IPR058681">
    <property type="entry name" value="HEAT_MEC1_N"/>
</dbReference>
<dbReference type="EC" id="2.7.11.1" evidence="3"/>
<dbReference type="Gene3D" id="3.30.1010.10">
    <property type="entry name" value="Phosphatidylinositol 3-kinase Catalytic Subunit, Chain A, domain 4"/>
    <property type="match status" value="1"/>
</dbReference>
<keyword evidence="7" id="KW-0547">Nucleotide-binding</keyword>
<evidence type="ECO:0000256" key="19">
    <source>
        <dbReference type="ARBA" id="ARBA00048679"/>
    </source>
</evidence>
<dbReference type="GO" id="GO:0004674">
    <property type="term" value="F:protein serine/threonine kinase activity"/>
    <property type="evidence" value="ECO:0007669"/>
    <property type="project" value="UniProtKB-KW"/>
</dbReference>
<proteinExistence type="inferred from homology"/>
<comment type="catalytic activity">
    <reaction evidence="18">
        <text>L-threonyl-[protein] + ATP = O-phospho-L-threonyl-[protein] + ADP + H(+)</text>
        <dbReference type="Rhea" id="RHEA:46608"/>
        <dbReference type="Rhea" id="RHEA-COMP:11060"/>
        <dbReference type="Rhea" id="RHEA-COMP:11605"/>
        <dbReference type="ChEBI" id="CHEBI:15378"/>
        <dbReference type="ChEBI" id="CHEBI:30013"/>
        <dbReference type="ChEBI" id="CHEBI:30616"/>
        <dbReference type="ChEBI" id="CHEBI:61977"/>
        <dbReference type="ChEBI" id="CHEBI:456216"/>
        <dbReference type="EC" id="2.7.11.1"/>
    </reaction>
</comment>
<evidence type="ECO:0000256" key="9">
    <source>
        <dbReference type="ARBA" id="ARBA00022777"/>
    </source>
</evidence>
<dbReference type="CDD" id="cd00892">
    <property type="entry name" value="PIKKc_ATR"/>
    <property type="match status" value="1"/>
</dbReference>
<dbReference type="SUPFAM" id="SSF56112">
    <property type="entry name" value="Protein kinase-like (PK-like)"/>
    <property type="match status" value="1"/>
</dbReference>
<dbReference type="InterPro" id="IPR000403">
    <property type="entry name" value="PI3/4_kinase_cat_dom"/>
</dbReference>
<dbReference type="InterPro" id="IPR011009">
    <property type="entry name" value="Kinase-like_dom_sf"/>
</dbReference>
<dbReference type="PROSITE" id="PS50290">
    <property type="entry name" value="PI3_4_KINASE_3"/>
    <property type="match status" value="1"/>
</dbReference>
<keyword evidence="13" id="KW-0539">Nucleus</keyword>
<dbReference type="Pfam" id="PF08064">
    <property type="entry name" value="UME"/>
    <property type="match status" value="1"/>
</dbReference>
<dbReference type="Proteomes" id="UP000095009">
    <property type="component" value="Unassembled WGS sequence"/>
</dbReference>
<evidence type="ECO:0000256" key="13">
    <source>
        <dbReference type="ARBA" id="ARBA00023242"/>
    </source>
</evidence>
<feature type="non-terminal residue" evidence="23">
    <location>
        <position position="1823"/>
    </location>
</feature>
<dbReference type="STRING" id="857566.A0A1E3PHR0"/>
<evidence type="ECO:0000313" key="24">
    <source>
        <dbReference type="Proteomes" id="UP000095009"/>
    </source>
</evidence>
<dbReference type="PROSITE" id="PS00916">
    <property type="entry name" value="PI3_4_KINASE_2"/>
    <property type="match status" value="1"/>
</dbReference>
<accession>A0A1E3PHR0</accession>
<evidence type="ECO:0000256" key="12">
    <source>
        <dbReference type="ARBA" id="ARBA00023204"/>
    </source>
</evidence>
<dbReference type="InterPro" id="IPR016024">
    <property type="entry name" value="ARM-type_fold"/>
</dbReference>
<feature type="domain" description="FAT" evidence="21">
    <location>
        <begin position="807"/>
        <end position="1370"/>
    </location>
</feature>
<evidence type="ECO:0000259" key="20">
    <source>
        <dbReference type="PROSITE" id="PS50290"/>
    </source>
</evidence>
<evidence type="ECO:0000256" key="5">
    <source>
        <dbReference type="ARBA" id="ARBA00022527"/>
    </source>
</evidence>
<dbReference type="SMART" id="SM01343">
    <property type="entry name" value="FATC"/>
    <property type="match status" value="1"/>
</dbReference>